<evidence type="ECO:0000256" key="5">
    <source>
        <dbReference type="ARBA" id="ARBA00022989"/>
    </source>
</evidence>
<dbReference type="InterPro" id="IPR005828">
    <property type="entry name" value="MFS_sugar_transport-like"/>
</dbReference>
<evidence type="ECO:0000313" key="12">
    <source>
        <dbReference type="Proteomes" id="UP000279236"/>
    </source>
</evidence>
<organism evidence="11 12">
    <name type="scientific">Apiotrichum porosum</name>
    <dbReference type="NCBI Taxonomy" id="105984"/>
    <lineage>
        <taxon>Eukaryota</taxon>
        <taxon>Fungi</taxon>
        <taxon>Dikarya</taxon>
        <taxon>Basidiomycota</taxon>
        <taxon>Agaricomycotina</taxon>
        <taxon>Tremellomycetes</taxon>
        <taxon>Trichosporonales</taxon>
        <taxon>Trichosporonaceae</taxon>
        <taxon>Apiotrichum</taxon>
    </lineage>
</organism>
<dbReference type="InterPro" id="IPR020846">
    <property type="entry name" value="MFS_dom"/>
</dbReference>
<evidence type="ECO:0000256" key="8">
    <source>
        <dbReference type="RuleBase" id="RU003346"/>
    </source>
</evidence>
<dbReference type="GO" id="GO:0016020">
    <property type="term" value="C:membrane"/>
    <property type="evidence" value="ECO:0007669"/>
    <property type="project" value="UniProtKB-SubCell"/>
</dbReference>
<dbReference type="Gene3D" id="1.20.1250.20">
    <property type="entry name" value="MFS general substrate transporter like domains"/>
    <property type="match status" value="1"/>
</dbReference>
<dbReference type="PROSITE" id="PS50850">
    <property type="entry name" value="MFS"/>
    <property type="match status" value="1"/>
</dbReference>
<keyword evidence="3 8" id="KW-0813">Transport</keyword>
<accession>A0A427Y9P9</accession>
<comment type="subcellular location">
    <subcellularLocation>
        <location evidence="1">Membrane</location>
        <topology evidence="1">Multi-pass membrane protein</topology>
    </subcellularLocation>
</comment>
<evidence type="ECO:0000259" key="10">
    <source>
        <dbReference type="PROSITE" id="PS50850"/>
    </source>
</evidence>
<comment type="similarity">
    <text evidence="2 8">Belongs to the major facilitator superfamily. Sugar transporter (TC 2.A.1.1) family.</text>
</comment>
<sequence>MSTYDKPIEGADAFVENHQDEKSDRHYVEPKNKKMNTELAIALENTHYNKWSKDSMILYLGVFVAFCSSYASGYDGSLMTALIAMKPFQEKFHPGTGGTHGNGGKVGAIMATFNAGSCIGAPVNTYVMDRFGRRPAQAAGALLIVLGTILTTTSHHLAQFIVGRFFLGMGSAFAQSAPAYSMEIARPQWRGRCAAIYNCGWYAGAIPAAAITFGTNYMKTDLAWQLPLIFQCFTSVIICAFIFVIPESPRFLMSRGREEEAHAFLTRFHGGGDPNAPIVKLELEEMRNSYQENKMEAWYDYSPLVATHSGRWRLLQVILMGIFGQFSGNGLAYYITIVFGQLGITSVESQLGYNILYSCVCAIGAITGASLTDTMGRRKVLVVGPAVMSGLLSIYIGLNSIIAKHVQPDGSTDLSPSLAQGALAIYMLFGATIAFVYTPLQSVLPVEALSNNMRAKGLTVYTFTMTAMGFINMFLGPVALFSIGYKYIIVFAVIDALESVIWYFCCVESCGRTLEEMDYIYDQPNPPNASKKHY</sequence>
<evidence type="ECO:0000256" key="7">
    <source>
        <dbReference type="ARBA" id="ARBA00049119"/>
    </source>
</evidence>
<keyword evidence="4 9" id="KW-0812">Transmembrane</keyword>
<feature type="transmembrane region" description="Helical" evidence="9">
    <location>
        <begin position="57"/>
        <end position="84"/>
    </location>
</feature>
<feature type="transmembrane region" description="Helical" evidence="9">
    <location>
        <begin position="458"/>
        <end position="481"/>
    </location>
</feature>
<evidence type="ECO:0000256" key="1">
    <source>
        <dbReference type="ARBA" id="ARBA00004141"/>
    </source>
</evidence>
<dbReference type="GO" id="GO:0005351">
    <property type="term" value="F:carbohydrate:proton symporter activity"/>
    <property type="evidence" value="ECO:0007669"/>
    <property type="project" value="TreeGrafter"/>
</dbReference>
<protein>
    <recommendedName>
        <fullName evidence="10">Major facilitator superfamily (MFS) profile domain-containing protein</fullName>
    </recommendedName>
</protein>
<dbReference type="OrthoDB" id="6133115at2759"/>
<keyword evidence="5 9" id="KW-1133">Transmembrane helix</keyword>
<dbReference type="RefSeq" id="XP_028480041.1">
    <property type="nucleotide sequence ID" value="XM_028616184.1"/>
</dbReference>
<dbReference type="AlphaFoldDB" id="A0A427Y9P9"/>
<dbReference type="InterPro" id="IPR036259">
    <property type="entry name" value="MFS_trans_sf"/>
</dbReference>
<feature type="transmembrane region" description="Helical" evidence="9">
    <location>
        <begin position="138"/>
        <end position="158"/>
    </location>
</feature>
<comment type="catalytic activity">
    <reaction evidence="7">
        <text>myo-inositol(out) + H(+)(out) = myo-inositol(in) + H(+)(in)</text>
        <dbReference type="Rhea" id="RHEA:60364"/>
        <dbReference type="ChEBI" id="CHEBI:15378"/>
        <dbReference type="ChEBI" id="CHEBI:17268"/>
    </reaction>
</comment>
<feature type="transmembrane region" description="Helical" evidence="9">
    <location>
        <begin position="418"/>
        <end position="437"/>
    </location>
</feature>
<dbReference type="InterPro" id="IPR050360">
    <property type="entry name" value="MFS_Sugar_Transporters"/>
</dbReference>
<dbReference type="Proteomes" id="UP000279236">
    <property type="component" value="Unassembled WGS sequence"/>
</dbReference>
<feature type="transmembrane region" description="Helical" evidence="9">
    <location>
        <begin position="380"/>
        <end position="398"/>
    </location>
</feature>
<dbReference type="PANTHER" id="PTHR48022">
    <property type="entry name" value="PLASTIDIC GLUCOSE TRANSPORTER 4"/>
    <property type="match status" value="1"/>
</dbReference>
<evidence type="ECO:0000256" key="3">
    <source>
        <dbReference type="ARBA" id="ARBA00022448"/>
    </source>
</evidence>
<name>A0A427Y9P9_9TREE</name>
<dbReference type="Pfam" id="PF00083">
    <property type="entry name" value="Sugar_tr"/>
    <property type="match status" value="1"/>
</dbReference>
<feature type="domain" description="Major facilitator superfamily (MFS) profile" evidence="10">
    <location>
        <begin position="61"/>
        <end position="510"/>
    </location>
</feature>
<dbReference type="FunFam" id="1.20.1250.20:FF:000134">
    <property type="entry name" value="MFS sugar transporter protein"/>
    <property type="match status" value="1"/>
</dbReference>
<gene>
    <name evidence="11" type="ORF">EHS24_000351</name>
</gene>
<dbReference type="NCBIfam" id="TIGR00879">
    <property type="entry name" value="SP"/>
    <property type="match status" value="1"/>
</dbReference>
<dbReference type="EMBL" id="RSCE01000001">
    <property type="protein sequence ID" value="RSH87833.1"/>
    <property type="molecule type" value="Genomic_DNA"/>
</dbReference>
<dbReference type="GeneID" id="39584894"/>
<evidence type="ECO:0000256" key="6">
    <source>
        <dbReference type="ARBA" id="ARBA00023136"/>
    </source>
</evidence>
<proteinExistence type="inferred from homology"/>
<comment type="caution">
    <text evidence="11">The sequence shown here is derived from an EMBL/GenBank/DDBJ whole genome shotgun (WGS) entry which is preliminary data.</text>
</comment>
<reference evidence="11 12" key="1">
    <citation type="submission" date="2018-11" db="EMBL/GenBank/DDBJ databases">
        <title>Genome sequence of Apiotrichum porosum DSM 27194.</title>
        <authorList>
            <person name="Aliyu H."/>
            <person name="Gorte O."/>
            <person name="Ochsenreither K."/>
        </authorList>
    </citation>
    <scope>NUCLEOTIDE SEQUENCE [LARGE SCALE GENOMIC DNA]</scope>
    <source>
        <strain evidence="11 12">DSM 27194</strain>
    </source>
</reference>
<feature type="transmembrane region" description="Helical" evidence="9">
    <location>
        <begin position="317"/>
        <end position="339"/>
    </location>
</feature>
<evidence type="ECO:0000256" key="9">
    <source>
        <dbReference type="SAM" id="Phobius"/>
    </source>
</evidence>
<evidence type="ECO:0000256" key="4">
    <source>
        <dbReference type="ARBA" id="ARBA00022692"/>
    </source>
</evidence>
<dbReference type="InterPro" id="IPR003663">
    <property type="entry name" value="Sugar/inositol_transpt"/>
</dbReference>
<evidence type="ECO:0000313" key="11">
    <source>
        <dbReference type="EMBL" id="RSH87833.1"/>
    </source>
</evidence>
<dbReference type="SUPFAM" id="SSF103473">
    <property type="entry name" value="MFS general substrate transporter"/>
    <property type="match status" value="1"/>
</dbReference>
<evidence type="ECO:0000256" key="2">
    <source>
        <dbReference type="ARBA" id="ARBA00010992"/>
    </source>
</evidence>
<feature type="transmembrane region" description="Helical" evidence="9">
    <location>
        <begin position="224"/>
        <end position="245"/>
    </location>
</feature>
<keyword evidence="6 9" id="KW-0472">Membrane</keyword>
<keyword evidence="12" id="KW-1185">Reference proteome</keyword>
<feature type="transmembrane region" description="Helical" evidence="9">
    <location>
        <begin position="487"/>
        <end position="507"/>
    </location>
</feature>
<feature type="transmembrane region" description="Helical" evidence="9">
    <location>
        <begin position="351"/>
        <end position="371"/>
    </location>
</feature>
<dbReference type="PANTHER" id="PTHR48022:SF36">
    <property type="entry name" value="LACTOSE PERMEASE, PUTATIVE (AFU_ORTHOLOGUE AFUA_1G17310)-RELATED"/>
    <property type="match status" value="1"/>
</dbReference>